<dbReference type="GO" id="GO:0000149">
    <property type="term" value="F:SNARE binding"/>
    <property type="evidence" value="ECO:0007669"/>
    <property type="project" value="TreeGrafter"/>
</dbReference>
<organism evidence="1">
    <name type="scientific">Arion vulgaris</name>
    <dbReference type="NCBI Taxonomy" id="1028688"/>
    <lineage>
        <taxon>Eukaryota</taxon>
        <taxon>Metazoa</taxon>
        <taxon>Spiralia</taxon>
        <taxon>Lophotrochozoa</taxon>
        <taxon>Mollusca</taxon>
        <taxon>Gastropoda</taxon>
        <taxon>Heterobranchia</taxon>
        <taxon>Euthyneura</taxon>
        <taxon>Panpulmonata</taxon>
        <taxon>Eupulmonata</taxon>
        <taxon>Stylommatophora</taxon>
        <taxon>Helicina</taxon>
        <taxon>Arionoidea</taxon>
        <taxon>Arionidae</taxon>
        <taxon>Arion</taxon>
    </lineage>
</organism>
<dbReference type="PANTHER" id="PTHR15922">
    <property type="entry name" value="NEUROBLASTOMA-AMPLIFIED SEQUENCE"/>
    <property type="match status" value="1"/>
</dbReference>
<sequence>PDNIDAMRELLQYGLNGTDLPALIAIGQGEDGGRFILCDPDEGLYEDIYDDFDPESQQQKEEKRAQIRQALLDQVDFSNLNLEQKELCRARLKFLQYMDRLRTYEGIMGGTNAAAERYSTAFFTSFRSRNIFDLAAEYAQNSDWKALETLMTFHSTDLTCHRL</sequence>
<feature type="non-terminal residue" evidence="1">
    <location>
        <position position="163"/>
    </location>
</feature>
<dbReference type="GO" id="GO:0070939">
    <property type="term" value="C:Dsl1/NZR complex"/>
    <property type="evidence" value="ECO:0007669"/>
    <property type="project" value="TreeGrafter"/>
</dbReference>
<name>A0A0B6ZGN6_9EUPU</name>
<dbReference type="EMBL" id="HACG01020899">
    <property type="protein sequence ID" value="CEK67764.1"/>
    <property type="molecule type" value="Transcribed_RNA"/>
</dbReference>
<evidence type="ECO:0000313" key="1">
    <source>
        <dbReference type="EMBL" id="CEK67764.1"/>
    </source>
</evidence>
<proteinExistence type="predicted"/>
<dbReference type="AlphaFoldDB" id="A0A0B6ZGN6"/>
<feature type="non-terminal residue" evidence="1">
    <location>
        <position position="1"/>
    </location>
</feature>
<dbReference type="GO" id="GO:0006890">
    <property type="term" value="P:retrograde vesicle-mediated transport, Golgi to endoplasmic reticulum"/>
    <property type="evidence" value="ECO:0007669"/>
    <property type="project" value="TreeGrafter"/>
</dbReference>
<reference evidence="1" key="1">
    <citation type="submission" date="2014-12" db="EMBL/GenBank/DDBJ databases">
        <title>Insight into the proteome of Arion vulgaris.</title>
        <authorList>
            <person name="Aradska J."/>
            <person name="Bulat T."/>
            <person name="Smidak R."/>
            <person name="Sarate P."/>
            <person name="Gangsoo J."/>
            <person name="Sialana F."/>
            <person name="Bilban M."/>
            <person name="Lubec G."/>
        </authorList>
    </citation>
    <scope>NUCLEOTIDE SEQUENCE</scope>
    <source>
        <tissue evidence="1">Skin</tissue>
    </source>
</reference>
<protein>
    <submittedName>
        <fullName evidence="1">Uncharacterized protein</fullName>
    </submittedName>
</protein>
<gene>
    <name evidence="1" type="primary">ORF63810</name>
</gene>
<dbReference type="PANTHER" id="PTHR15922:SF2">
    <property type="entry name" value="NBAS SUBUNIT OF NRZ TETHERING COMPLEX"/>
    <property type="match status" value="1"/>
</dbReference>
<accession>A0A0B6ZGN6</accession>